<evidence type="ECO:0000313" key="2">
    <source>
        <dbReference type="Proteomes" id="UP000278006"/>
    </source>
</evidence>
<evidence type="ECO:0008006" key="3">
    <source>
        <dbReference type="Google" id="ProtNLM"/>
    </source>
</evidence>
<accession>A0A3M6QNU2</accession>
<sequence length="266" mass="30671">MNYWTLVTRPLRRLVFSAGLYRAPLPARPVSGKRILVLGVYLTDHENQCERLARDFAASRHHRVEQRWVALGRSRPPEALQAVTTCHLTEATPKFQVLNRLLQSCRPDDYDLIFFSDDDIVLCRDFVDAYVAWVDDLKFSISQPARTRFSYRDHKFCLQDKGVRARQTNFVEIGPLFCFDRAAAENLLPFDESSPMGWGYDLVWPVKAAHHGLTMGIVDAVPVDHSYRAQSRTYSSSQSRETMENFLRQSDAFGFEQAMVNIKKYL</sequence>
<dbReference type="Gene3D" id="3.90.550.10">
    <property type="entry name" value="Spore Coat Polysaccharide Biosynthesis Protein SpsA, Chain A"/>
    <property type="match status" value="1"/>
</dbReference>
<gene>
    <name evidence="1" type="ORF">D8I35_15345</name>
</gene>
<dbReference type="EMBL" id="RDQO01000005">
    <property type="protein sequence ID" value="RMX04179.1"/>
    <property type="molecule type" value="Genomic_DNA"/>
</dbReference>
<comment type="caution">
    <text evidence="1">The sequence shown here is derived from an EMBL/GenBank/DDBJ whole genome shotgun (WGS) entry which is preliminary data.</text>
</comment>
<dbReference type="SUPFAM" id="SSF53448">
    <property type="entry name" value="Nucleotide-diphospho-sugar transferases"/>
    <property type="match status" value="1"/>
</dbReference>
<dbReference type="RefSeq" id="WP_122230905.1">
    <property type="nucleotide sequence ID" value="NZ_RDQO01000005.1"/>
</dbReference>
<organism evidence="1 2">
    <name type="scientific">Corticibacter populi</name>
    <dbReference type="NCBI Taxonomy" id="1550736"/>
    <lineage>
        <taxon>Bacteria</taxon>
        <taxon>Pseudomonadati</taxon>
        <taxon>Pseudomonadota</taxon>
        <taxon>Betaproteobacteria</taxon>
        <taxon>Burkholderiales</taxon>
        <taxon>Comamonadaceae</taxon>
        <taxon>Corticibacter</taxon>
    </lineage>
</organism>
<reference evidence="1 2" key="1">
    <citation type="submission" date="2018-10" db="EMBL/GenBank/DDBJ databases">
        <title>Draft genome of Cortibacter populi DSM10536.</title>
        <authorList>
            <person name="Bernier A.-M."/>
            <person name="Bernard K."/>
        </authorList>
    </citation>
    <scope>NUCLEOTIDE SEQUENCE [LARGE SCALE GENOMIC DNA]</scope>
    <source>
        <strain evidence="1 2">DSM 105136</strain>
    </source>
</reference>
<keyword evidence="2" id="KW-1185">Reference proteome</keyword>
<protein>
    <recommendedName>
        <fullName evidence="3">Glycosyltransferase</fullName>
    </recommendedName>
</protein>
<dbReference type="AlphaFoldDB" id="A0A3M6QNU2"/>
<dbReference type="InterPro" id="IPR029044">
    <property type="entry name" value="Nucleotide-diphossugar_trans"/>
</dbReference>
<name>A0A3M6QNU2_9BURK</name>
<evidence type="ECO:0000313" key="1">
    <source>
        <dbReference type="EMBL" id="RMX04179.1"/>
    </source>
</evidence>
<proteinExistence type="predicted"/>
<dbReference type="OrthoDB" id="2938920at2"/>
<dbReference type="Proteomes" id="UP000278006">
    <property type="component" value="Unassembled WGS sequence"/>
</dbReference>